<name>A8NNR9_COPC7</name>
<dbReference type="HOGENOM" id="CLU_035509_15_0_1"/>
<evidence type="ECO:0000256" key="1">
    <source>
        <dbReference type="SAM" id="MobiDB-lite"/>
    </source>
</evidence>
<accession>A8NNR9</accession>
<sequence>MRRINVLKAPKIAVGANCVHRSHGNQALFTEMFGDVLESLQVARGFTTLDLERRKWTFVQVLFVVNRYLGDALFVHGASGYPLILMPPPSFPDLMLLCSSTSMVQWGDSGSGIVINRIMCMYNYARGVTALLLSFFFIQAGYGLIVAVLSIERPSSMVTLAPNFRICAPVNTADWFWPFLFFMGVFDLLILLLSLLESIRFFFASYQLVAKGSLVPKFSSTGWKSQTHIFQIFLRDSVLFPFLLLAWLRIVKPSAIQITIILTTMAPPILGCRLILNLREAYYKPFEDECRTALIFADLPSSTQSQPPSPGISSLTPVSTNDSNC</sequence>
<feature type="transmembrane region" description="Helical" evidence="2">
    <location>
        <begin position="256"/>
        <end position="276"/>
    </location>
</feature>
<proteinExistence type="predicted"/>
<dbReference type="InParanoid" id="A8NNR9"/>
<dbReference type="AlphaFoldDB" id="A8NNR9"/>
<dbReference type="RefSeq" id="XP_001835185.2">
    <property type="nucleotide sequence ID" value="XM_001835133.2"/>
</dbReference>
<keyword evidence="2" id="KW-1133">Transmembrane helix</keyword>
<evidence type="ECO:0000256" key="2">
    <source>
        <dbReference type="SAM" id="Phobius"/>
    </source>
</evidence>
<dbReference type="GeneID" id="6011713"/>
<dbReference type="Proteomes" id="UP000001861">
    <property type="component" value="Unassembled WGS sequence"/>
</dbReference>
<organism evidence="3 4">
    <name type="scientific">Coprinopsis cinerea (strain Okayama-7 / 130 / ATCC MYA-4618 / FGSC 9003)</name>
    <name type="common">Inky cap fungus</name>
    <name type="synonym">Hormographiella aspergillata</name>
    <dbReference type="NCBI Taxonomy" id="240176"/>
    <lineage>
        <taxon>Eukaryota</taxon>
        <taxon>Fungi</taxon>
        <taxon>Dikarya</taxon>
        <taxon>Basidiomycota</taxon>
        <taxon>Agaricomycotina</taxon>
        <taxon>Agaricomycetes</taxon>
        <taxon>Agaricomycetidae</taxon>
        <taxon>Agaricales</taxon>
        <taxon>Agaricineae</taxon>
        <taxon>Psathyrellaceae</taxon>
        <taxon>Coprinopsis</taxon>
    </lineage>
</organism>
<comment type="caution">
    <text evidence="3">The sequence shown here is derived from an EMBL/GenBank/DDBJ whole genome shotgun (WGS) entry which is preliminary data.</text>
</comment>
<keyword evidence="2" id="KW-0812">Transmembrane</keyword>
<dbReference type="EMBL" id="AACS02000012">
    <property type="protein sequence ID" value="EAU86669.2"/>
    <property type="molecule type" value="Genomic_DNA"/>
</dbReference>
<dbReference type="VEuPathDB" id="FungiDB:CC1G_07327"/>
<evidence type="ECO:0000313" key="3">
    <source>
        <dbReference type="EMBL" id="EAU86669.2"/>
    </source>
</evidence>
<evidence type="ECO:0000313" key="4">
    <source>
        <dbReference type="Proteomes" id="UP000001861"/>
    </source>
</evidence>
<dbReference type="OrthoDB" id="2638860at2759"/>
<keyword evidence="4" id="KW-1185">Reference proteome</keyword>
<gene>
    <name evidence="3" type="ORF">CC1G_07327</name>
</gene>
<feature type="region of interest" description="Disordered" evidence="1">
    <location>
        <begin position="301"/>
        <end position="325"/>
    </location>
</feature>
<protein>
    <submittedName>
        <fullName evidence="3">Uncharacterized protein</fullName>
    </submittedName>
</protein>
<feature type="transmembrane region" description="Helical" evidence="2">
    <location>
        <begin position="232"/>
        <end position="250"/>
    </location>
</feature>
<dbReference type="eggNOG" id="ENOG502RCW6">
    <property type="taxonomic scope" value="Eukaryota"/>
</dbReference>
<keyword evidence="2" id="KW-0472">Membrane</keyword>
<feature type="compositionally biased region" description="Polar residues" evidence="1">
    <location>
        <begin position="315"/>
        <end position="325"/>
    </location>
</feature>
<feature type="transmembrane region" description="Helical" evidence="2">
    <location>
        <begin position="127"/>
        <end position="151"/>
    </location>
</feature>
<feature type="transmembrane region" description="Helical" evidence="2">
    <location>
        <begin position="175"/>
        <end position="196"/>
    </location>
</feature>
<reference evidence="3 4" key="1">
    <citation type="journal article" date="2010" name="Proc. Natl. Acad. Sci. U.S.A.">
        <title>Insights into evolution of multicellular fungi from the assembled chromosomes of the mushroom Coprinopsis cinerea (Coprinus cinereus).</title>
        <authorList>
            <person name="Stajich J.E."/>
            <person name="Wilke S.K."/>
            <person name="Ahren D."/>
            <person name="Au C.H."/>
            <person name="Birren B.W."/>
            <person name="Borodovsky M."/>
            <person name="Burns C."/>
            <person name="Canback B."/>
            <person name="Casselton L.A."/>
            <person name="Cheng C.K."/>
            <person name="Deng J."/>
            <person name="Dietrich F.S."/>
            <person name="Fargo D.C."/>
            <person name="Farman M.L."/>
            <person name="Gathman A.C."/>
            <person name="Goldberg J."/>
            <person name="Guigo R."/>
            <person name="Hoegger P.J."/>
            <person name="Hooker J.B."/>
            <person name="Huggins A."/>
            <person name="James T.Y."/>
            <person name="Kamada T."/>
            <person name="Kilaru S."/>
            <person name="Kodira C."/>
            <person name="Kues U."/>
            <person name="Kupfer D."/>
            <person name="Kwan H.S."/>
            <person name="Lomsadze A."/>
            <person name="Li W."/>
            <person name="Lilly W.W."/>
            <person name="Ma L.J."/>
            <person name="Mackey A.J."/>
            <person name="Manning G."/>
            <person name="Martin F."/>
            <person name="Muraguchi H."/>
            <person name="Natvig D.O."/>
            <person name="Palmerini H."/>
            <person name="Ramesh M.A."/>
            <person name="Rehmeyer C.J."/>
            <person name="Roe B.A."/>
            <person name="Shenoy N."/>
            <person name="Stanke M."/>
            <person name="Ter-Hovhannisyan V."/>
            <person name="Tunlid A."/>
            <person name="Velagapudi R."/>
            <person name="Vision T.J."/>
            <person name="Zeng Q."/>
            <person name="Zolan M.E."/>
            <person name="Pukkila P.J."/>
        </authorList>
    </citation>
    <scope>NUCLEOTIDE SEQUENCE [LARGE SCALE GENOMIC DNA]</scope>
    <source>
        <strain evidence="4">Okayama-7 / 130 / ATCC MYA-4618 / FGSC 9003</strain>
    </source>
</reference>
<feature type="compositionally biased region" description="Low complexity" evidence="1">
    <location>
        <begin position="301"/>
        <end position="314"/>
    </location>
</feature>
<dbReference type="KEGG" id="cci:CC1G_07327"/>